<keyword evidence="4" id="KW-0238">DNA-binding</keyword>
<keyword evidence="6" id="KW-0812">Transmembrane</keyword>
<evidence type="ECO:0000256" key="1">
    <source>
        <dbReference type="ARBA" id="ARBA00022741"/>
    </source>
</evidence>
<dbReference type="InterPro" id="IPR027417">
    <property type="entry name" value="P-loop_NTPase"/>
</dbReference>
<dbReference type="PROSITE" id="PS00676">
    <property type="entry name" value="SIGMA54_INTERACT_2"/>
    <property type="match status" value="1"/>
</dbReference>
<dbReference type="CDD" id="cd00009">
    <property type="entry name" value="AAA"/>
    <property type="match status" value="1"/>
</dbReference>
<dbReference type="SMART" id="SM00382">
    <property type="entry name" value="AAA"/>
    <property type="match status" value="1"/>
</dbReference>
<keyword evidence="6" id="KW-1133">Transmembrane helix</keyword>
<evidence type="ECO:0000256" key="6">
    <source>
        <dbReference type="SAM" id="Phobius"/>
    </source>
</evidence>
<dbReference type="PROSITE" id="PS00688">
    <property type="entry name" value="SIGMA54_INTERACT_3"/>
    <property type="match status" value="1"/>
</dbReference>
<comment type="caution">
    <text evidence="8">The sequence shown here is derived from an EMBL/GenBank/DDBJ whole genome shotgun (WGS) entry which is preliminary data.</text>
</comment>
<organism evidence="8 9">
    <name type="scientific">Desulfobotulus pelophilus</name>
    <dbReference type="NCBI Taxonomy" id="2823377"/>
    <lineage>
        <taxon>Bacteria</taxon>
        <taxon>Pseudomonadati</taxon>
        <taxon>Thermodesulfobacteriota</taxon>
        <taxon>Desulfobacteria</taxon>
        <taxon>Desulfobacterales</taxon>
        <taxon>Desulfobacteraceae</taxon>
        <taxon>Desulfobotulus</taxon>
    </lineage>
</organism>
<keyword evidence="5" id="KW-0804">Transcription</keyword>
<dbReference type="PANTHER" id="PTHR32071:SF57">
    <property type="entry name" value="C4-DICARBOXYLATE TRANSPORT TRANSCRIPTIONAL REGULATORY PROTEIN DCTD"/>
    <property type="match status" value="1"/>
</dbReference>
<name>A0ABT3NAG9_9BACT</name>
<keyword evidence="1" id="KW-0547">Nucleotide-binding</keyword>
<dbReference type="PROSITE" id="PS50045">
    <property type="entry name" value="SIGMA54_INTERACT_4"/>
    <property type="match status" value="1"/>
</dbReference>
<evidence type="ECO:0000313" key="9">
    <source>
        <dbReference type="Proteomes" id="UP001209681"/>
    </source>
</evidence>
<dbReference type="SUPFAM" id="SSF46689">
    <property type="entry name" value="Homeodomain-like"/>
    <property type="match status" value="1"/>
</dbReference>
<dbReference type="SUPFAM" id="SSF52540">
    <property type="entry name" value="P-loop containing nucleoside triphosphate hydrolases"/>
    <property type="match status" value="1"/>
</dbReference>
<feature type="domain" description="Sigma-54 factor interaction" evidence="7">
    <location>
        <begin position="124"/>
        <end position="346"/>
    </location>
</feature>
<dbReference type="PRINTS" id="PR01590">
    <property type="entry name" value="HTHFIS"/>
</dbReference>
<dbReference type="PANTHER" id="PTHR32071">
    <property type="entry name" value="TRANSCRIPTIONAL REGULATORY PROTEIN"/>
    <property type="match status" value="1"/>
</dbReference>
<dbReference type="InterPro" id="IPR002197">
    <property type="entry name" value="HTH_Fis"/>
</dbReference>
<proteinExistence type="predicted"/>
<dbReference type="Gene3D" id="3.40.50.300">
    <property type="entry name" value="P-loop containing nucleotide triphosphate hydrolases"/>
    <property type="match status" value="1"/>
</dbReference>
<dbReference type="InterPro" id="IPR025662">
    <property type="entry name" value="Sigma_54_int_dom_ATP-bd_1"/>
</dbReference>
<sequence>MKKIQIHFGLSILIPFICSGLSLLSVLTGFHSASKTAAHTQWLGLPFLFFPASAMTLIGGIIGFLMARFFLAPVETFMEATRPLVPETSPPNGHEDEMQRYRRVFREVGSALSRMEARTLFPDIVGESQSIREALEALRKVAPTDTTVLITGESGTGKEKMAEALHKRSRRSAGPLIRINCVSIPDGLLESELFGHEKGSFTGADRMRKGKFELAHGGTLFLDEIGDMPMALQGKLLRVLQEKTIQRVGGDKDITVDVRIVAATHQNLEKAVTEGRFREDLFYRLHVFRLMLPPLRERREDIPFFCRDFTRTTGVAVSGEAMAQLVAGSWPGNVRELLNVLEGAAVFSEGGKILTQHLSAAGLMAAGESGRNEAVLAEAAVRFQEKSFQLDAFLKEMEKRILMEALKESNGVQARAAEKLGINPRSMWHRVKKYALQKDDPKT</sequence>
<dbReference type="EMBL" id="JAPFPW010000012">
    <property type="protein sequence ID" value="MCW7754464.1"/>
    <property type="molecule type" value="Genomic_DNA"/>
</dbReference>
<evidence type="ECO:0000259" key="7">
    <source>
        <dbReference type="PROSITE" id="PS50045"/>
    </source>
</evidence>
<evidence type="ECO:0000313" key="8">
    <source>
        <dbReference type="EMBL" id="MCW7754464.1"/>
    </source>
</evidence>
<keyword evidence="6" id="KW-0472">Membrane</keyword>
<dbReference type="InterPro" id="IPR003593">
    <property type="entry name" value="AAA+_ATPase"/>
</dbReference>
<accession>A0ABT3NAG9</accession>
<evidence type="ECO:0000256" key="3">
    <source>
        <dbReference type="ARBA" id="ARBA00023015"/>
    </source>
</evidence>
<feature type="transmembrane region" description="Helical" evidence="6">
    <location>
        <begin position="42"/>
        <end position="71"/>
    </location>
</feature>
<evidence type="ECO:0000256" key="4">
    <source>
        <dbReference type="ARBA" id="ARBA00023125"/>
    </source>
</evidence>
<protein>
    <submittedName>
        <fullName evidence="8">Sigma-54 dependent transcriptional regulator</fullName>
    </submittedName>
</protein>
<reference evidence="8 9" key="1">
    <citation type="submission" date="2022-11" db="EMBL/GenBank/DDBJ databases">
        <title>Desulfobotulus tamanensis H1 sp. nov. - anaerobic, alkaliphilic, sulphate reducing bacterium isolated from terrestrial mud volcano.</title>
        <authorList>
            <person name="Frolova A."/>
            <person name="Merkel A.Y."/>
            <person name="Slobodkin A.I."/>
        </authorList>
    </citation>
    <scope>NUCLEOTIDE SEQUENCE [LARGE SCALE GENOMIC DNA]</scope>
    <source>
        <strain evidence="8 9">H1</strain>
    </source>
</reference>
<evidence type="ECO:0000256" key="2">
    <source>
        <dbReference type="ARBA" id="ARBA00022840"/>
    </source>
</evidence>
<dbReference type="Gene3D" id="1.10.10.60">
    <property type="entry name" value="Homeodomain-like"/>
    <property type="match status" value="1"/>
</dbReference>
<gene>
    <name evidence="8" type="ORF">OOT00_10755</name>
</gene>
<dbReference type="InterPro" id="IPR025943">
    <property type="entry name" value="Sigma_54_int_dom_ATP-bd_2"/>
</dbReference>
<dbReference type="InterPro" id="IPR025944">
    <property type="entry name" value="Sigma_54_int_dom_CS"/>
</dbReference>
<keyword evidence="3" id="KW-0805">Transcription regulation</keyword>
<dbReference type="Gene3D" id="1.10.8.60">
    <property type="match status" value="1"/>
</dbReference>
<dbReference type="InterPro" id="IPR058031">
    <property type="entry name" value="AAA_lid_NorR"/>
</dbReference>
<dbReference type="Pfam" id="PF25601">
    <property type="entry name" value="AAA_lid_14"/>
    <property type="match status" value="1"/>
</dbReference>
<keyword evidence="9" id="KW-1185">Reference proteome</keyword>
<feature type="transmembrane region" description="Helical" evidence="6">
    <location>
        <begin position="6"/>
        <end position="30"/>
    </location>
</feature>
<dbReference type="InterPro" id="IPR009057">
    <property type="entry name" value="Homeodomain-like_sf"/>
</dbReference>
<dbReference type="Pfam" id="PF02954">
    <property type="entry name" value="HTH_8"/>
    <property type="match status" value="1"/>
</dbReference>
<keyword evidence="2" id="KW-0067">ATP-binding</keyword>
<dbReference type="PROSITE" id="PS00675">
    <property type="entry name" value="SIGMA54_INTERACT_1"/>
    <property type="match status" value="1"/>
</dbReference>
<dbReference type="Pfam" id="PF00158">
    <property type="entry name" value="Sigma54_activat"/>
    <property type="match status" value="1"/>
</dbReference>
<dbReference type="InterPro" id="IPR002078">
    <property type="entry name" value="Sigma_54_int"/>
</dbReference>
<dbReference type="RefSeq" id="WP_265425382.1">
    <property type="nucleotide sequence ID" value="NZ_JAPFPW010000012.1"/>
</dbReference>
<dbReference type="Proteomes" id="UP001209681">
    <property type="component" value="Unassembled WGS sequence"/>
</dbReference>
<evidence type="ECO:0000256" key="5">
    <source>
        <dbReference type="ARBA" id="ARBA00023163"/>
    </source>
</evidence>